<evidence type="ECO:0000256" key="8">
    <source>
        <dbReference type="ARBA" id="ARBA00023170"/>
    </source>
</evidence>
<dbReference type="OrthoDB" id="2874149at2759"/>
<evidence type="ECO:0000256" key="7">
    <source>
        <dbReference type="ARBA" id="ARBA00023136"/>
    </source>
</evidence>
<keyword evidence="3" id="KW-0589">Pheromone response</keyword>
<dbReference type="PANTHER" id="PTHR28097:SF1">
    <property type="entry name" value="PHEROMONE A FACTOR RECEPTOR"/>
    <property type="match status" value="1"/>
</dbReference>
<keyword evidence="12" id="KW-1185">Reference proteome</keyword>
<dbReference type="GO" id="GO:0005886">
    <property type="term" value="C:plasma membrane"/>
    <property type="evidence" value="ECO:0007669"/>
    <property type="project" value="TreeGrafter"/>
</dbReference>
<dbReference type="InterPro" id="IPR001499">
    <property type="entry name" value="GPCR_STE3"/>
</dbReference>
<sequence>MSYPNYVFSIFAFIGFVLAIIPLRWHLDSWNAGTCLYMLWTAIACLNQFINSIVWDGNVINHAPIWCDISIRIILGASMAIPAASLCINRRLYRISRLTTVKITKAEKLRDIGVDLAIALGVPILFIILSYIPQGHRFDIYEDLGCVPVSYMTPVQLALVQLPPVAIGFITAIYSVLSMRAFFNRNRKLQALISDHKSMNTNRYFRLMCLAGIDVLLTVPLGSYAAYQSITTGGGIHPWISWEDTHWGFARHEVVPAFLWRRVSSIESAIEFNRWQIIICSFIFFGFFGFAEEARHNYRSAFWSVAGRFGYTRTVTANSDRCRIFFFLKYLNGDINLDQ</sequence>
<keyword evidence="5 10" id="KW-1133">Transmembrane helix</keyword>
<feature type="transmembrane region" description="Helical" evidence="10">
    <location>
        <begin position="204"/>
        <end position="227"/>
    </location>
</feature>
<dbReference type="Proteomes" id="UP000807353">
    <property type="component" value="Unassembled WGS sequence"/>
</dbReference>
<comment type="caution">
    <text evidence="11">The sequence shown here is derived from an EMBL/GenBank/DDBJ whole genome shotgun (WGS) entry which is preliminary data.</text>
</comment>
<protein>
    <submittedName>
        <fullName evidence="11">Pheromone receptor</fullName>
    </submittedName>
</protein>
<keyword evidence="8 11" id="KW-0675">Receptor</keyword>
<keyword evidence="4 10" id="KW-0812">Transmembrane</keyword>
<dbReference type="InterPro" id="IPR000481">
    <property type="entry name" value="GPCR_Pheromne_B_alpha_rcpt"/>
</dbReference>
<dbReference type="GO" id="GO:0004934">
    <property type="term" value="F:mating-type alpha-factor pheromone receptor activity"/>
    <property type="evidence" value="ECO:0007669"/>
    <property type="project" value="InterPro"/>
</dbReference>
<evidence type="ECO:0000256" key="3">
    <source>
        <dbReference type="ARBA" id="ARBA00022507"/>
    </source>
</evidence>
<reference evidence="11" key="1">
    <citation type="submission" date="2020-11" db="EMBL/GenBank/DDBJ databases">
        <authorList>
            <consortium name="DOE Joint Genome Institute"/>
            <person name="Ahrendt S."/>
            <person name="Riley R."/>
            <person name="Andreopoulos W."/>
            <person name="Labutti K."/>
            <person name="Pangilinan J."/>
            <person name="Ruiz-Duenas F.J."/>
            <person name="Barrasa J.M."/>
            <person name="Sanchez-Garcia M."/>
            <person name="Camarero S."/>
            <person name="Miyauchi S."/>
            <person name="Serrano A."/>
            <person name="Linde D."/>
            <person name="Babiker R."/>
            <person name="Drula E."/>
            <person name="Ayuso-Fernandez I."/>
            <person name="Pacheco R."/>
            <person name="Padilla G."/>
            <person name="Ferreira P."/>
            <person name="Barriuso J."/>
            <person name="Kellner H."/>
            <person name="Castanera R."/>
            <person name="Alfaro M."/>
            <person name="Ramirez L."/>
            <person name="Pisabarro A.G."/>
            <person name="Kuo A."/>
            <person name="Tritt A."/>
            <person name="Lipzen A."/>
            <person name="He G."/>
            <person name="Yan M."/>
            <person name="Ng V."/>
            <person name="Cullen D."/>
            <person name="Martin F."/>
            <person name="Rosso M.-N."/>
            <person name="Henrissat B."/>
            <person name="Hibbett D."/>
            <person name="Martinez A.T."/>
            <person name="Grigoriev I.V."/>
        </authorList>
    </citation>
    <scope>NUCLEOTIDE SEQUENCE</scope>
    <source>
        <strain evidence="11">CBS 247.69</strain>
    </source>
</reference>
<evidence type="ECO:0000256" key="9">
    <source>
        <dbReference type="ARBA" id="ARBA00023224"/>
    </source>
</evidence>
<keyword evidence="9" id="KW-0807">Transducer</keyword>
<comment type="similarity">
    <text evidence="2">Belongs to the G-protein coupled receptor 4 family.</text>
</comment>
<dbReference type="Pfam" id="PF02076">
    <property type="entry name" value="STE3"/>
    <property type="match status" value="1"/>
</dbReference>
<evidence type="ECO:0000313" key="12">
    <source>
        <dbReference type="Proteomes" id="UP000807353"/>
    </source>
</evidence>
<evidence type="ECO:0000256" key="1">
    <source>
        <dbReference type="ARBA" id="ARBA00004141"/>
    </source>
</evidence>
<dbReference type="PRINTS" id="PR00901">
    <property type="entry name" value="PHEROMONEBAR"/>
</dbReference>
<dbReference type="PANTHER" id="PTHR28097">
    <property type="entry name" value="PHEROMONE A FACTOR RECEPTOR"/>
    <property type="match status" value="1"/>
</dbReference>
<feature type="transmembrane region" description="Helical" evidence="10">
    <location>
        <begin position="69"/>
        <end position="88"/>
    </location>
</feature>
<feature type="transmembrane region" description="Helical" evidence="10">
    <location>
        <begin position="162"/>
        <end position="183"/>
    </location>
</feature>
<keyword evidence="7 10" id="KW-0472">Membrane</keyword>
<accession>A0A9P5XYG7</accession>
<evidence type="ECO:0000256" key="5">
    <source>
        <dbReference type="ARBA" id="ARBA00022989"/>
    </source>
</evidence>
<feature type="transmembrane region" description="Helical" evidence="10">
    <location>
        <begin position="35"/>
        <end position="54"/>
    </location>
</feature>
<gene>
    <name evidence="11" type="ORF">BDZ94DRAFT_1019061</name>
</gene>
<name>A0A9P5XYG7_9AGAR</name>
<dbReference type="CDD" id="cd14966">
    <property type="entry name" value="7tmD_STE3"/>
    <property type="match status" value="1"/>
</dbReference>
<evidence type="ECO:0000256" key="2">
    <source>
        <dbReference type="ARBA" id="ARBA00011085"/>
    </source>
</evidence>
<evidence type="ECO:0000256" key="4">
    <source>
        <dbReference type="ARBA" id="ARBA00022692"/>
    </source>
</evidence>
<organism evidence="11 12">
    <name type="scientific">Collybia nuda</name>
    <dbReference type="NCBI Taxonomy" id="64659"/>
    <lineage>
        <taxon>Eukaryota</taxon>
        <taxon>Fungi</taxon>
        <taxon>Dikarya</taxon>
        <taxon>Basidiomycota</taxon>
        <taxon>Agaricomycotina</taxon>
        <taxon>Agaricomycetes</taxon>
        <taxon>Agaricomycetidae</taxon>
        <taxon>Agaricales</taxon>
        <taxon>Tricholomatineae</taxon>
        <taxon>Clitocybaceae</taxon>
        <taxon>Collybia</taxon>
    </lineage>
</organism>
<comment type="subcellular location">
    <subcellularLocation>
        <location evidence="1">Membrane</location>
        <topology evidence="1">Multi-pass membrane protein</topology>
    </subcellularLocation>
</comment>
<evidence type="ECO:0000313" key="11">
    <source>
        <dbReference type="EMBL" id="KAF9459379.1"/>
    </source>
</evidence>
<evidence type="ECO:0000256" key="10">
    <source>
        <dbReference type="SAM" id="Phobius"/>
    </source>
</evidence>
<evidence type="ECO:0000256" key="6">
    <source>
        <dbReference type="ARBA" id="ARBA00023040"/>
    </source>
</evidence>
<feature type="transmembrane region" description="Helical" evidence="10">
    <location>
        <begin position="6"/>
        <end position="23"/>
    </location>
</feature>
<proteinExistence type="inferred from homology"/>
<dbReference type="AlphaFoldDB" id="A0A9P5XYG7"/>
<feature type="transmembrane region" description="Helical" evidence="10">
    <location>
        <begin position="272"/>
        <end position="291"/>
    </location>
</feature>
<dbReference type="PRINTS" id="PR00899">
    <property type="entry name" value="GPCRSTE3"/>
</dbReference>
<dbReference type="Gene3D" id="1.20.1070.10">
    <property type="entry name" value="Rhodopsin 7-helix transmembrane proteins"/>
    <property type="match status" value="1"/>
</dbReference>
<dbReference type="EMBL" id="MU150317">
    <property type="protein sequence ID" value="KAF9459379.1"/>
    <property type="molecule type" value="Genomic_DNA"/>
</dbReference>
<feature type="transmembrane region" description="Helical" evidence="10">
    <location>
        <begin position="112"/>
        <end position="132"/>
    </location>
</feature>
<keyword evidence="6" id="KW-0297">G-protein coupled receptor</keyword>
<dbReference type="GO" id="GO:0000750">
    <property type="term" value="P:pheromone-dependent signal transduction involved in conjugation with cellular fusion"/>
    <property type="evidence" value="ECO:0007669"/>
    <property type="project" value="TreeGrafter"/>
</dbReference>